<protein>
    <submittedName>
        <fullName evidence="4">SlyB protein</fullName>
    </submittedName>
</protein>
<evidence type="ECO:0000256" key="3">
    <source>
        <dbReference type="SAM" id="SignalP"/>
    </source>
</evidence>
<feature type="region of interest" description="Disordered" evidence="2">
    <location>
        <begin position="69"/>
        <end position="116"/>
    </location>
</feature>
<organism evidence="4 5">
    <name type="scientific">Capnocytophaga canimorsus</name>
    <dbReference type="NCBI Taxonomy" id="28188"/>
    <lineage>
        <taxon>Bacteria</taxon>
        <taxon>Pseudomonadati</taxon>
        <taxon>Bacteroidota</taxon>
        <taxon>Flavobacteriia</taxon>
        <taxon>Flavobacteriales</taxon>
        <taxon>Flavobacteriaceae</taxon>
        <taxon>Capnocytophaga</taxon>
    </lineage>
</organism>
<feature type="compositionally biased region" description="Basic residues" evidence="2">
    <location>
        <begin position="88"/>
        <end position="101"/>
    </location>
</feature>
<dbReference type="RefSeq" id="WP_041998867.1">
    <property type="nucleotide sequence ID" value="NZ_CP022382.1"/>
</dbReference>
<evidence type="ECO:0000256" key="2">
    <source>
        <dbReference type="SAM" id="MobiDB-lite"/>
    </source>
</evidence>
<proteinExistence type="predicted"/>
<feature type="compositionally biased region" description="Basic and acidic residues" evidence="2">
    <location>
        <begin position="102"/>
        <end position="113"/>
    </location>
</feature>
<gene>
    <name evidence="4" type="ORF">CCAN12_390012</name>
</gene>
<keyword evidence="1" id="KW-0175">Coiled coil</keyword>
<dbReference type="PROSITE" id="PS51257">
    <property type="entry name" value="PROKAR_LIPOPROTEIN"/>
    <property type="match status" value="1"/>
</dbReference>
<feature type="signal peptide" evidence="3">
    <location>
        <begin position="1"/>
        <end position="18"/>
    </location>
</feature>
<evidence type="ECO:0000313" key="5">
    <source>
        <dbReference type="Proteomes" id="UP000044026"/>
    </source>
</evidence>
<name>A0A0B7H6P4_9FLAO</name>
<dbReference type="Proteomes" id="UP000044026">
    <property type="component" value="Unassembled WGS sequence"/>
</dbReference>
<dbReference type="AlphaFoldDB" id="A0A0B7H6P4"/>
<sequence>MKRIFFLGLALVMLTACGSTKSPELKRLEAKEEILSLNTKLNNLKIELEKERISTAGFRDEVAKINADADERTSSFSNSDDASDAAQKARRARRALKKAQKANRDLAKSEKRMQKIQRNISKVETKLEKLNKSIEFVSNSETNPTNQ</sequence>
<dbReference type="GeneID" id="69579630"/>
<accession>A0A0B7H6P4</accession>
<evidence type="ECO:0000256" key="1">
    <source>
        <dbReference type="SAM" id="Coils"/>
    </source>
</evidence>
<dbReference type="EMBL" id="CDOE01000033">
    <property type="protein sequence ID" value="CEN33293.1"/>
    <property type="molecule type" value="Genomic_DNA"/>
</dbReference>
<keyword evidence="3" id="KW-0732">Signal</keyword>
<reference evidence="4 5" key="1">
    <citation type="submission" date="2015-01" db="EMBL/GenBank/DDBJ databases">
        <authorList>
            <person name="Xiang T."/>
            <person name="Song Y."/>
            <person name="Huang L."/>
            <person name="Wang B."/>
            <person name="Wu P."/>
        </authorList>
    </citation>
    <scope>NUCLEOTIDE SEQUENCE [LARGE SCALE GENOMIC DNA]</scope>
    <source>
        <strain evidence="4 5">Cc12</strain>
    </source>
</reference>
<feature type="coiled-coil region" evidence="1">
    <location>
        <begin position="27"/>
        <end position="54"/>
    </location>
</feature>
<evidence type="ECO:0000313" key="4">
    <source>
        <dbReference type="EMBL" id="CEN33293.1"/>
    </source>
</evidence>
<feature type="chain" id="PRO_5002117095" evidence="3">
    <location>
        <begin position="19"/>
        <end position="147"/>
    </location>
</feature>